<feature type="compositionally biased region" description="Basic and acidic residues" evidence="1">
    <location>
        <begin position="113"/>
        <end position="132"/>
    </location>
</feature>
<dbReference type="InterPro" id="IPR050570">
    <property type="entry name" value="Cell_wall_metabolism_enzyme"/>
</dbReference>
<feature type="domain" description="M23ase beta-sheet core" evidence="2">
    <location>
        <begin position="242"/>
        <end position="349"/>
    </location>
</feature>
<keyword evidence="4" id="KW-1185">Reference proteome</keyword>
<name>A0ABS2U918_9LEPT</name>
<protein>
    <submittedName>
        <fullName evidence="3">M23 family metallopeptidase</fullName>
    </submittedName>
</protein>
<dbReference type="CDD" id="cd12797">
    <property type="entry name" value="M23_peptidase"/>
    <property type="match status" value="1"/>
</dbReference>
<dbReference type="PANTHER" id="PTHR21666">
    <property type="entry name" value="PEPTIDASE-RELATED"/>
    <property type="match status" value="1"/>
</dbReference>
<dbReference type="Gene3D" id="2.70.70.10">
    <property type="entry name" value="Glucose Permease (Domain IIA)"/>
    <property type="match status" value="1"/>
</dbReference>
<evidence type="ECO:0000256" key="1">
    <source>
        <dbReference type="SAM" id="MobiDB-lite"/>
    </source>
</evidence>
<dbReference type="EMBL" id="JAFFPU010000026">
    <property type="protein sequence ID" value="MBM9576855.1"/>
    <property type="molecule type" value="Genomic_DNA"/>
</dbReference>
<proteinExistence type="predicted"/>
<feature type="region of interest" description="Disordered" evidence="1">
    <location>
        <begin position="55"/>
        <end position="132"/>
    </location>
</feature>
<feature type="compositionally biased region" description="Basic and acidic residues" evidence="1">
    <location>
        <begin position="183"/>
        <end position="199"/>
    </location>
</feature>
<dbReference type="PANTHER" id="PTHR21666:SF285">
    <property type="entry name" value="M23 FAMILY METALLOPEPTIDASE"/>
    <property type="match status" value="1"/>
</dbReference>
<gene>
    <name evidence="3" type="ORF">JWG45_06775</name>
</gene>
<dbReference type="Pfam" id="PF01551">
    <property type="entry name" value="Peptidase_M23"/>
    <property type="match status" value="1"/>
</dbReference>
<evidence type="ECO:0000313" key="3">
    <source>
        <dbReference type="EMBL" id="MBM9576855.1"/>
    </source>
</evidence>
<organism evidence="3 4">
    <name type="scientific">Leptospira ainlahdjerensis</name>
    <dbReference type="NCBI Taxonomy" id="2810033"/>
    <lineage>
        <taxon>Bacteria</taxon>
        <taxon>Pseudomonadati</taxon>
        <taxon>Spirochaetota</taxon>
        <taxon>Spirochaetia</taxon>
        <taxon>Leptospirales</taxon>
        <taxon>Leptospiraceae</taxon>
        <taxon>Leptospira</taxon>
    </lineage>
</organism>
<comment type="caution">
    <text evidence="3">The sequence shown here is derived from an EMBL/GenBank/DDBJ whole genome shotgun (WGS) entry which is preliminary data.</text>
</comment>
<feature type="compositionally biased region" description="Basic and acidic residues" evidence="1">
    <location>
        <begin position="93"/>
        <end position="103"/>
    </location>
</feature>
<feature type="compositionally biased region" description="Basic and acidic residues" evidence="1">
    <location>
        <begin position="55"/>
        <end position="70"/>
    </location>
</feature>
<dbReference type="SUPFAM" id="SSF51261">
    <property type="entry name" value="Duplicated hybrid motif"/>
    <property type="match status" value="1"/>
</dbReference>
<evidence type="ECO:0000313" key="4">
    <source>
        <dbReference type="Proteomes" id="UP000724686"/>
    </source>
</evidence>
<evidence type="ECO:0000259" key="2">
    <source>
        <dbReference type="Pfam" id="PF01551"/>
    </source>
</evidence>
<dbReference type="Proteomes" id="UP000724686">
    <property type="component" value="Unassembled WGS sequence"/>
</dbReference>
<dbReference type="InterPro" id="IPR016047">
    <property type="entry name" value="M23ase_b-sheet_dom"/>
</dbReference>
<dbReference type="InterPro" id="IPR011055">
    <property type="entry name" value="Dup_hybrid_motif"/>
</dbReference>
<accession>A0ABS2U918</accession>
<sequence>MKGTGGSLNWNQRDGVSASLTAAGGVNAGTWSQSGGFQANTNFLNDKWKADFVSGKAKEDADMQEAERSKSAQNKNNAEQGAATLAGIGVEVAGRRNEGDGDASRGTSSDPNNSKKPDSPEHSLDERISKLKRELEEGVSLVSGNGAMDESGITPEKVAAKIISQKMDELKHLESQRAGLKPQSDRSAELRAPADKGNQEKANSNTPKISGGLTEYPNGARTSIPFNEKTDGTFSQPRTGKIHGGLDLMTPIGTPVAALEDGVVTIARNKPDDYLRYPVAPGKDTKLGGASVSIRHTNAKGETVYTYYAHNSKVLVKDGQKVFKGEVIALSGQSGNTPGGAHIHQEVNKYVGKDRVQLDPLEFSWEKFNANKN</sequence>
<feature type="region of interest" description="Disordered" evidence="1">
    <location>
        <begin position="174"/>
        <end position="217"/>
    </location>
</feature>
<reference evidence="3 4" key="1">
    <citation type="submission" date="2021-02" db="EMBL/GenBank/DDBJ databases">
        <title>Leptospira ainlahdjerensis sp. nov., Leptospira ainazelensis sp. nov., Leptospira abararensis sp. nov. and Leptospira chreensis sp. nov., four new species isolated from water sources in Algeria.</title>
        <authorList>
            <person name="Amara Korba A."/>
            <person name="Kainiu M."/>
            <person name="Vincent A.T."/>
            <person name="Mariet J.-F."/>
            <person name="Veyrier F.J."/>
            <person name="Goarant C."/>
            <person name="Picardeau M."/>
        </authorList>
    </citation>
    <scope>NUCLEOTIDE SEQUENCE [LARGE SCALE GENOMIC DNA]</scope>
    <source>
        <strain evidence="3 4">201903070</strain>
    </source>
</reference>